<dbReference type="EMBL" id="AP019308">
    <property type="protein sequence ID" value="BBH22775.1"/>
    <property type="molecule type" value="Genomic_DNA"/>
</dbReference>
<dbReference type="KEGG" id="pbk:Back11_41200"/>
<dbReference type="AlphaFoldDB" id="A0A3G9J362"/>
<gene>
    <name evidence="2" type="ORF">Back11_41200</name>
</gene>
<dbReference type="RefSeq" id="WP_125661412.1">
    <property type="nucleotide sequence ID" value="NZ_AP019308.1"/>
</dbReference>
<proteinExistence type="predicted"/>
<evidence type="ECO:0000259" key="1">
    <source>
        <dbReference type="Pfam" id="PF13349"/>
    </source>
</evidence>
<feature type="domain" description="DUF4097" evidence="1">
    <location>
        <begin position="47"/>
        <end position="313"/>
    </location>
</feature>
<dbReference type="OrthoDB" id="2653282at2"/>
<dbReference type="Pfam" id="PF13349">
    <property type="entry name" value="DUF4097"/>
    <property type="match status" value="1"/>
</dbReference>
<sequence>MRNWIVIALILLVIGIIGMFGTFKDGNWLSLGTEKVEQKQSLEAAGIHNIHVELGSTNVKVVPTSSSEIKATLSGSASKKYKGKLHLMLEREGDTAKLTYEDDIGFSIGFNILNVDIKLELPEAQWQSFILNSSSGNIEISKLSADSIVLEGSSGNIELSQLKTHSLSAMLSSGNMDVLGITAETTRLESTSGNITLQDLKGDMVTVDVGSGNIKLLDVDAKLKADTSSGDIRAELQALEKSMAFDASSGNVTILSDKQPDSVQIKFNTSSGNLNNDWDGGQKSTNGEDVESLTFGNSGVQIAVDTGSGNLSVGPR</sequence>
<evidence type="ECO:0000313" key="3">
    <source>
        <dbReference type="Proteomes" id="UP000275368"/>
    </source>
</evidence>
<dbReference type="PANTHER" id="PTHR34094">
    <property type="match status" value="1"/>
</dbReference>
<protein>
    <recommendedName>
        <fullName evidence="1">DUF4097 domain-containing protein</fullName>
    </recommendedName>
</protein>
<evidence type="ECO:0000313" key="2">
    <source>
        <dbReference type="EMBL" id="BBH22775.1"/>
    </source>
</evidence>
<dbReference type="Gene3D" id="2.160.20.120">
    <property type="match status" value="1"/>
</dbReference>
<reference evidence="2 3" key="1">
    <citation type="submission" date="2018-11" db="EMBL/GenBank/DDBJ databases">
        <title>Complete genome sequence of Paenibacillus baekrokdamisoli strain KCTC 33723.</title>
        <authorList>
            <person name="Kang S.W."/>
            <person name="Lee K.C."/>
            <person name="Kim K.K."/>
            <person name="Kim J.S."/>
            <person name="Kim D.S."/>
            <person name="Ko S.H."/>
            <person name="Yang S.H."/>
            <person name="Lee J.S."/>
        </authorList>
    </citation>
    <scope>NUCLEOTIDE SEQUENCE [LARGE SCALE GENOMIC DNA]</scope>
    <source>
        <strain evidence="2 3">KCTC 33723</strain>
    </source>
</reference>
<dbReference type="PANTHER" id="PTHR34094:SF1">
    <property type="entry name" value="PROTEIN FAM185A"/>
    <property type="match status" value="1"/>
</dbReference>
<accession>A0A3G9J362</accession>
<name>A0A3G9J362_9BACL</name>
<keyword evidence="3" id="KW-1185">Reference proteome</keyword>
<organism evidence="2 3">
    <name type="scientific">Paenibacillus baekrokdamisoli</name>
    <dbReference type="NCBI Taxonomy" id="1712516"/>
    <lineage>
        <taxon>Bacteria</taxon>
        <taxon>Bacillati</taxon>
        <taxon>Bacillota</taxon>
        <taxon>Bacilli</taxon>
        <taxon>Bacillales</taxon>
        <taxon>Paenibacillaceae</taxon>
        <taxon>Paenibacillus</taxon>
    </lineage>
</organism>
<dbReference type="Proteomes" id="UP000275368">
    <property type="component" value="Chromosome"/>
</dbReference>
<dbReference type="InterPro" id="IPR025164">
    <property type="entry name" value="Toastrack_DUF4097"/>
</dbReference>